<dbReference type="PANTHER" id="PTHR12526">
    <property type="entry name" value="GLYCOSYLTRANSFERASE"/>
    <property type="match status" value="1"/>
</dbReference>
<evidence type="ECO:0000259" key="4">
    <source>
        <dbReference type="Pfam" id="PF13439"/>
    </source>
</evidence>
<feature type="domain" description="Glycosyltransferase subfamily 4-like N-terminal" evidence="4">
    <location>
        <begin position="14"/>
        <end position="149"/>
    </location>
</feature>
<dbReference type="RefSeq" id="WP_167037716.1">
    <property type="nucleotide sequence ID" value="NZ_BAAANA010000001.1"/>
</dbReference>
<evidence type="ECO:0000256" key="2">
    <source>
        <dbReference type="ARBA" id="ARBA00022679"/>
    </source>
</evidence>
<gene>
    <name evidence="5" type="ORF">HLA99_05285</name>
</gene>
<dbReference type="AlphaFoldDB" id="A0A7Y2LZN2"/>
<dbReference type="CDD" id="cd03801">
    <property type="entry name" value="GT4_PimA-like"/>
    <property type="match status" value="1"/>
</dbReference>
<keyword evidence="6" id="KW-1185">Reference proteome</keyword>
<dbReference type="EMBL" id="JABEMB010000004">
    <property type="protein sequence ID" value="NNH03259.1"/>
    <property type="molecule type" value="Genomic_DNA"/>
</dbReference>
<accession>A0A7Y2LZN2</accession>
<evidence type="ECO:0000256" key="1">
    <source>
        <dbReference type="ARBA" id="ARBA00022676"/>
    </source>
</evidence>
<dbReference type="Pfam" id="PF00534">
    <property type="entry name" value="Glycos_transf_1"/>
    <property type="match status" value="1"/>
</dbReference>
<dbReference type="SUPFAM" id="SSF53756">
    <property type="entry name" value="UDP-Glycosyltransferase/glycogen phosphorylase"/>
    <property type="match status" value="1"/>
</dbReference>
<dbReference type="Pfam" id="PF13439">
    <property type="entry name" value="Glyco_transf_4"/>
    <property type="match status" value="1"/>
</dbReference>
<dbReference type="GO" id="GO:0016757">
    <property type="term" value="F:glycosyltransferase activity"/>
    <property type="evidence" value="ECO:0007669"/>
    <property type="project" value="UniProtKB-KW"/>
</dbReference>
<evidence type="ECO:0000313" key="5">
    <source>
        <dbReference type="EMBL" id="NNH03259.1"/>
    </source>
</evidence>
<organism evidence="5 6">
    <name type="scientific">Microbacterium ulmi</name>
    <dbReference type="NCBI Taxonomy" id="179095"/>
    <lineage>
        <taxon>Bacteria</taxon>
        <taxon>Bacillati</taxon>
        <taxon>Actinomycetota</taxon>
        <taxon>Actinomycetes</taxon>
        <taxon>Micrococcales</taxon>
        <taxon>Microbacteriaceae</taxon>
        <taxon>Microbacterium</taxon>
    </lineage>
</organism>
<comment type="caution">
    <text evidence="5">The sequence shown here is derived from an EMBL/GenBank/DDBJ whole genome shotgun (WGS) entry which is preliminary data.</text>
</comment>
<proteinExistence type="predicted"/>
<protein>
    <submittedName>
        <fullName evidence="5">Glycosyltransferase family 4 protein</fullName>
    </submittedName>
</protein>
<dbReference type="InterPro" id="IPR001296">
    <property type="entry name" value="Glyco_trans_1"/>
</dbReference>
<keyword evidence="2 5" id="KW-0808">Transferase</keyword>
<sequence length="336" mass="35541">MHVVQLVCSGAFAGVERYVLTAAEGLAPHCRVTVVGGDPTVFPDRLSRSGVAWLPGSTIPEARRSLARVSDIDILNTHMTDADTLGALVRPKGARVVSTRHFAAPRGGSVPARVVSRLASTRIAGQIAISDFVAGRIESESVVIHTGVATVADVPSGARENAVLVLQRLEAEKFTDDALRAWSLSGARAQGWRLWIAGDGGERRRLESLAAELGIGGTTDFLGFARDTGDLYRRASVLLAPTRVEGLGLSVIEAMAHGLPVVATDAGGHRETVGPVAEAALYPAGDAAAAAEELDRLVADAALRGRYGAALRDRQRTEFTIDAQITRTLDVYRRIV</sequence>
<evidence type="ECO:0000313" key="6">
    <source>
        <dbReference type="Proteomes" id="UP000543598"/>
    </source>
</evidence>
<dbReference type="InterPro" id="IPR028098">
    <property type="entry name" value="Glyco_trans_4-like_N"/>
</dbReference>
<reference evidence="5 6" key="1">
    <citation type="submission" date="2020-05" db="EMBL/GenBank/DDBJ databases">
        <title>MicrobeNet Type strains.</title>
        <authorList>
            <person name="Nicholson A.C."/>
        </authorList>
    </citation>
    <scope>NUCLEOTIDE SEQUENCE [LARGE SCALE GENOMIC DNA]</scope>
    <source>
        <strain evidence="5 6">JCM 14282</strain>
    </source>
</reference>
<dbReference type="Gene3D" id="3.40.50.2000">
    <property type="entry name" value="Glycogen Phosphorylase B"/>
    <property type="match status" value="2"/>
</dbReference>
<feature type="domain" description="Glycosyl transferase family 1" evidence="3">
    <location>
        <begin position="159"/>
        <end position="310"/>
    </location>
</feature>
<name>A0A7Y2LZN2_9MICO</name>
<evidence type="ECO:0000259" key="3">
    <source>
        <dbReference type="Pfam" id="PF00534"/>
    </source>
</evidence>
<dbReference type="Proteomes" id="UP000543598">
    <property type="component" value="Unassembled WGS sequence"/>
</dbReference>
<keyword evidence="1" id="KW-0328">Glycosyltransferase</keyword>